<dbReference type="Pfam" id="PF18036">
    <property type="entry name" value="Ubiquitin_4"/>
    <property type="match status" value="1"/>
</dbReference>
<name>A0AA35TIC1_GEOBA</name>
<sequence length="147" mass="16366">AKKTEWSGRSHLEVLSEIKTRLTTVLKDPLLSDIGTDATSEDLSASIALLRGQALTLQLRCYDDQSLPLVVLQGSTVHDVMQAVERATKPRVKQNWKAAVVSWSYVWKTYWLACGQVRLEDKSARLTEYVGILIILCSSSFVPTAMV</sequence>
<dbReference type="InterPro" id="IPR039690">
    <property type="entry name" value="SNRNP25"/>
</dbReference>
<evidence type="ECO:0000313" key="3">
    <source>
        <dbReference type="Proteomes" id="UP001174909"/>
    </source>
</evidence>
<feature type="non-terminal residue" evidence="2">
    <location>
        <position position="1"/>
    </location>
</feature>
<dbReference type="SUPFAM" id="SSF54236">
    <property type="entry name" value="Ubiquitin-like"/>
    <property type="match status" value="1"/>
</dbReference>
<dbReference type="AlphaFoldDB" id="A0AA35TIC1"/>
<protein>
    <submittedName>
        <fullName evidence="2">U11/U12 small nuclear ribonucleoprotein 25 kDa protein</fullName>
    </submittedName>
</protein>
<keyword evidence="3" id="KW-1185">Reference proteome</keyword>
<evidence type="ECO:0000259" key="1">
    <source>
        <dbReference type="Pfam" id="PF18036"/>
    </source>
</evidence>
<dbReference type="GO" id="GO:0005689">
    <property type="term" value="C:U12-type spliceosomal complex"/>
    <property type="evidence" value="ECO:0007669"/>
    <property type="project" value="TreeGrafter"/>
</dbReference>
<dbReference type="Proteomes" id="UP001174909">
    <property type="component" value="Unassembled WGS sequence"/>
</dbReference>
<dbReference type="EMBL" id="CASHTH010003714">
    <property type="protein sequence ID" value="CAI8048229.1"/>
    <property type="molecule type" value="Genomic_DNA"/>
</dbReference>
<feature type="domain" description="SNRNP25 ubiquitin-like" evidence="1">
    <location>
        <begin position="56"/>
        <end position="129"/>
    </location>
</feature>
<organism evidence="2 3">
    <name type="scientific">Geodia barretti</name>
    <name type="common">Barrett's horny sponge</name>
    <dbReference type="NCBI Taxonomy" id="519541"/>
    <lineage>
        <taxon>Eukaryota</taxon>
        <taxon>Metazoa</taxon>
        <taxon>Porifera</taxon>
        <taxon>Demospongiae</taxon>
        <taxon>Heteroscleromorpha</taxon>
        <taxon>Tetractinellida</taxon>
        <taxon>Astrophorina</taxon>
        <taxon>Geodiidae</taxon>
        <taxon>Geodia</taxon>
    </lineage>
</organism>
<proteinExistence type="predicted"/>
<dbReference type="InterPro" id="IPR040610">
    <property type="entry name" value="SNRNP25_ubiquitin"/>
</dbReference>
<evidence type="ECO:0000313" key="2">
    <source>
        <dbReference type="EMBL" id="CAI8048229.1"/>
    </source>
</evidence>
<reference evidence="2" key="1">
    <citation type="submission" date="2023-03" db="EMBL/GenBank/DDBJ databases">
        <authorList>
            <person name="Steffen K."/>
            <person name="Cardenas P."/>
        </authorList>
    </citation>
    <scope>NUCLEOTIDE SEQUENCE</scope>
</reference>
<comment type="caution">
    <text evidence="2">The sequence shown here is derived from an EMBL/GenBank/DDBJ whole genome shotgun (WGS) entry which is preliminary data.</text>
</comment>
<keyword evidence="2" id="KW-0687">Ribonucleoprotein</keyword>
<dbReference type="InterPro" id="IPR029071">
    <property type="entry name" value="Ubiquitin-like_domsf"/>
</dbReference>
<dbReference type="PANTHER" id="PTHR14942">
    <property type="entry name" value="U11/U12 SMALL NUCLEAR RIBONUCLEOPROTEIN 25 KDA PROTEIN"/>
    <property type="match status" value="1"/>
</dbReference>
<dbReference type="GO" id="GO:0000398">
    <property type="term" value="P:mRNA splicing, via spliceosome"/>
    <property type="evidence" value="ECO:0007669"/>
    <property type="project" value="InterPro"/>
</dbReference>
<dbReference type="PANTHER" id="PTHR14942:SF0">
    <property type="entry name" value="U11_U12 SMALL NUCLEAR RIBONUCLEOPROTEIN 25 KDA PROTEIN"/>
    <property type="match status" value="1"/>
</dbReference>
<accession>A0AA35TIC1</accession>
<gene>
    <name evidence="2" type="ORF">GBAR_LOCUS26625</name>
</gene>
<dbReference type="Gene3D" id="3.10.20.90">
    <property type="entry name" value="Phosphatidylinositol 3-kinase Catalytic Subunit, Chain A, domain 1"/>
    <property type="match status" value="1"/>
</dbReference>